<dbReference type="RefSeq" id="WP_153360192.1">
    <property type="nucleotide sequence ID" value="NZ_JAYKOO010000004.1"/>
</dbReference>
<evidence type="ECO:0000256" key="1">
    <source>
        <dbReference type="SAM" id="SignalP"/>
    </source>
</evidence>
<evidence type="ECO:0000313" key="3">
    <source>
        <dbReference type="Proteomes" id="UP000435138"/>
    </source>
</evidence>
<evidence type="ECO:0000313" key="2">
    <source>
        <dbReference type="EMBL" id="MQY49972.1"/>
    </source>
</evidence>
<comment type="caution">
    <text evidence="2">The sequence shown here is derived from an EMBL/GenBank/DDBJ whole genome shotgun (WGS) entry which is preliminary data.</text>
</comment>
<proteinExistence type="predicted"/>
<name>A0A6A8AFT6_9HYPH</name>
<dbReference type="Proteomes" id="UP000435138">
    <property type="component" value="Unassembled WGS sequence"/>
</dbReference>
<feature type="signal peptide" evidence="1">
    <location>
        <begin position="1"/>
        <end position="19"/>
    </location>
</feature>
<dbReference type="AlphaFoldDB" id="A0A6A8AFT6"/>
<protein>
    <submittedName>
        <fullName evidence="2">Uncharacterized protein</fullName>
    </submittedName>
</protein>
<keyword evidence="1" id="KW-0732">Signal</keyword>
<accession>A0A6A8AFT6</accession>
<gene>
    <name evidence="2" type="ORF">GAO09_28490</name>
</gene>
<organism evidence="2 3">
    <name type="scientific">Endobacterium cereale</name>
    <dbReference type="NCBI Taxonomy" id="2663029"/>
    <lineage>
        <taxon>Bacteria</taxon>
        <taxon>Pseudomonadati</taxon>
        <taxon>Pseudomonadota</taxon>
        <taxon>Alphaproteobacteria</taxon>
        <taxon>Hyphomicrobiales</taxon>
        <taxon>Rhizobiaceae</taxon>
        <taxon>Endobacterium</taxon>
    </lineage>
</organism>
<reference evidence="2 3" key="1">
    <citation type="submission" date="2019-11" db="EMBL/GenBank/DDBJ databases">
        <title>Genome analysis of Rhizobacterium cereale a novel genus and species isolated from maize roots in North Spain.</title>
        <authorList>
            <person name="Menendez E."/>
            <person name="Flores-Felix J.D."/>
            <person name="Ramirez-Bahena M.-H."/>
            <person name="Igual J.M."/>
            <person name="Garcia-Fraile P."/>
            <person name="Peix A."/>
            <person name="Velazquez E."/>
        </authorList>
    </citation>
    <scope>NUCLEOTIDE SEQUENCE [LARGE SCALE GENOMIC DNA]</scope>
    <source>
        <strain evidence="2 3">RZME27</strain>
    </source>
</reference>
<feature type="chain" id="PRO_5025388157" evidence="1">
    <location>
        <begin position="20"/>
        <end position="94"/>
    </location>
</feature>
<sequence length="94" mass="10525">MLRLTFACIFLVVGLPASAASLPADVQTYVTEREACDHFRGEEPYDAERAKEISAALDRYCRGTDARLNGLKKKYRNAPAAIREVLNGFEYPIE</sequence>
<keyword evidence="3" id="KW-1185">Reference proteome</keyword>
<dbReference type="EMBL" id="WIXI01000051">
    <property type="protein sequence ID" value="MQY49972.1"/>
    <property type="molecule type" value="Genomic_DNA"/>
</dbReference>